<dbReference type="Pfam" id="PF00004">
    <property type="entry name" value="AAA"/>
    <property type="match status" value="1"/>
</dbReference>
<dbReference type="GO" id="GO:0005524">
    <property type="term" value="F:ATP binding"/>
    <property type="evidence" value="ECO:0007669"/>
    <property type="project" value="UniProtKB-KW"/>
</dbReference>
<dbReference type="PROSITE" id="PS00870">
    <property type="entry name" value="CLPAB_1"/>
    <property type="match status" value="1"/>
</dbReference>
<dbReference type="Gene3D" id="1.10.8.60">
    <property type="match status" value="1"/>
</dbReference>
<dbReference type="InterPro" id="IPR003593">
    <property type="entry name" value="AAA+_ATPase"/>
</dbReference>
<dbReference type="Gene3D" id="3.40.50.300">
    <property type="entry name" value="P-loop containing nucleotide triphosphate hydrolases"/>
    <property type="match status" value="1"/>
</dbReference>
<dbReference type="GO" id="GO:0016887">
    <property type="term" value="F:ATP hydrolysis activity"/>
    <property type="evidence" value="ECO:0007669"/>
    <property type="project" value="InterPro"/>
</dbReference>
<keyword evidence="4" id="KW-0143">Chaperone</keyword>
<dbReference type="CDD" id="cd00009">
    <property type="entry name" value="AAA"/>
    <property type="match status" value="1"/>
</dbReference>
<evidence type="ECO:0000256" key="3">
    <source>
        <dbReference type="ARBA" id="ARBA00022840"/>
    </source>
</evidence>
<dbReference type="Pfam" id="PF17871">
    <property type="entry name" value="AAA_lid_9"/>
    <property type="match status" value="1"/>
</dbReference>
<keyword evidence="3" id="KW-0067">ATP-binding</keyword>
<evidence type="ECO:0000256" key="2">
    <source>
        <dbReference type="ARBA" id="ARBA00022741"/>
    </source>
</evidence>
<dbReference type="InterPro" id="IPR050130">
    <property type="entry name" value="ClpA_ClpB"/>
</dbReference>
<dbReference type="AlphaFoldDB" id="A0A7S4VPG4"/>
<dbReference type="SUPFAM" id="SSF52540">
    <property type="entry name" value="P-loop containing nucleoside triphosphate hydrolases"/>
    <property type="match status" value="1"/>
</dbReference>
<reference evidence="6" key="1">
    <citation type="submission" date="2021-01" db="EMBL/GenBank/DDBJ databases">
        <authorList>
            <person name="Corre E."/>
            <person name="Pelletier E."/>
            <person name="Niang G."/>
            <person name="Scheremetjew M."/>
            <person name="Finn R."/>
            <person name="Kale V."/>
            <person name="Holt S."/>
            <person name="Cochrane G."/>
            <person name="Meng A."/>
            <person name="Brown T."/>
            <person name="Cohen L."/>
        </authorList>
    </citation>
    <scope>NUCLEOTIDE SEQUENCE</scope>
    <source>
        <strain evidence="6">CCMP3105</strain>
    </source>
</reference>
<dbReference type="InterPro" id="IPR027417">
    <property type="entry name" value="P-loop_NTPase"/>
</dbReference>
<dbReference type="InterPro" id="IPR018368">
    <property type="entry name" value="ClpA/B_CS1"/>
</dbReference>
<name>A0A7S4VPG4_9DINO</name>
<evidence type="ECO:0000256" key="4">
    <source>
        <dbReference type="ARBA" id="ARBA00023186"/>
    </source>
</evidence>
<dbReference type="SMART" id="SM00382">
    <property type="entry name" value="AAA"/>
    <property type="match status" value="1"/>
</dbReference>
<evidence type="ECO:0000313" key="6">
    <source>
        <dbReference type="EMBL" id="CAE4610506.1"/>
    </source>
</evidence>
<gene>
    <name evidence="6" type="ORF">AMON00008_LOCUS33585</name>
</gene>
<keyword evidence="2" id="KW-0547">Nucleotide-binding</keyword>
<dbReference type="PANTHER" id="PTHR11638">
    <property type="entry name" value="ATP-DEPENDENT CLP PROTEASE"/>
    <property type="match status" value="1"/>
</dbReference>
<keyword evidence="1" id="KW-0677">Repeat</keyword>
<dbReference type="GO" id="GO:0034605">
    <property type="term" value="P:cellular response to heat"/>
    <property type="evidence" value="ECO:0007669"/>
    <property type="project" value="TreeGrafter"/>
</dbReference>
<dbReference type="InterPro" id="IPR041546">
    <property type="entry name" value="ClpA/ClpB_AAA_lid"/>
</dbReference>
<proteinExistence type="predicted"/>
<protein>
    <recommendedName>
        <fullName evidence="5">AAA+ ATPase domain-containing protein</fullName>
    </recommendedName>
</protein>
<evidence type="ECO:0000259" key="5">
    <source>
        <dbReference type="SMART" id="SM00382"/>
    </source>
</evidence>
<sequence length="280" mass="30078">MAGRLDPVLGREAEVSRVLRVLARRTKSNCCLVGAPGVGKTAVVEAVAQRIAAGRVPPQLRACRELWSLDVGAMLAGTAMRGDFEERVRALLAEARAAAGELVLFVDELHLLVGAGRAEGSAVDAANLLKPLLARGEVRCLGATTSEEYRQLVLRGDAAFERRFQVLEVPEPDAAAAAEMLRGLLPRYAAHHRLDAAQEGVAEAAVELARRCVRGRSMPDKAIDVLDEACGLAAHAGAGEVRVEHVRAAAQRWSAARWRPPEASGMPALLSWLRQPWSRL</sequence>
<dbReference type="GO" id="GO:0005737">
    <property type="term" value="C:cytoplasm"/>
    <property type="evidence" value="ECO:0007669"/>
    <property type="project" value="TreeGrafter"/>
</dbReference>
<dbReference type="InterPro" id="IPR003959">
    <property type="entry name" value="ATPase_AAA_core"/>
</dbReference>
<dbReference type="EMBL" id="HBNR01048139">
    <property type="protein sequence ID" value="CAE4610506.1"/>
    <property type="molecule type" value="Transcribed_RNA"/>
</dbReference>
<evidence type="ECO:0000256" key="1">
    <source>
        <dbReference type="ARBA" id="ARBA00022737"/>
    </source>
</evidence>
<feature type="domain" description="AAA+ ATPase" evidence="5">
    <location>
        <begin position="26"/>
        <end position="173"/>
    </location>
</feature>
<organism evidence="6">
    <name type="scientific">Alexandrium monilatum</name>
    <dbReference type="NCBI Taxonomy" id="311494"/>
    <lineage>
        <taxon>Eukaryota</taxon>
        <taxon>Sar</taxon>
        <taxon>Alveolata</taxon>
        <taxon>Dinophyceae</taxon>
        <taxon>Gonyaulacales</taxon>
        <taxon>Pyrocystaceae</taxon>
        <taxon>Alexandrium</taxon>
    </lineage>
</organism>
<dbReference type="PANTHER" id="PTHR11638:SF18">
    <property type="entry name" value="HEAT SHOCK PROTEIN 104"/>
    <property type="match status" value="1"/>
</dbReference>
<accession>A0A7S4VPG4</accession>